<proteinExistence type="predicted"/>
<dbReference type="InterPro" id="IPR000719">
    <property type="entry name" value="Prot_kinase_dom"/>
</dbReference>
<dbReference type="PANTHER" id="PTHR24353">
    <property type="entry name" value="CYCLIC NUCLEOTIDE-DEPENDENT PROTEIN KINASE"/>
    <property type="match status" value="1"/>
</dbReference>
<keyword evidence="8" id="KW-1185">Reference proteome</keyword>
<dbReference type="PANTHER" id="PTHR24353:SF37">
    <property type="entry name" value="CAMP-DEPENDENT PROTEIN KINASE CATALYTIC SUBUNIT PRKX"/>
    <property type="match status" value="1"/>
</dbReference>
<accession>A0A183J8H4</accession>
<evidence type="ECO:0000313" key="7">
    <source>
        <dbReference type="EMBL" id="VDP46099.1"/>
    </source>
</evidence>
<name>A0A183J8H4_9BILA</name>
<evidence type="ECO:0000256" key="2">
    <source>
        <dbReference type="ARBA" id="ARBA00022679"/>
    </source>
</evidence>
<dbReference type="AlphaFoldDB" id="A0A183J8H4"/>
<dbReference type="PROSITE" id="PS50011">
    <property type="entry name" value="PROTEIN_KINASE_DOM"/>
    <property type="match status" value="1"/>
</dbReference>
<evidence type="ECO:0000256" key="1">
    <source>
        <dbReference type="ARBA" id="ARBA00022527"/>
    </source>
</evidence>
<reference evidence="9" key="1">
    <citation type="submission" date="2016-06" db="UniProtKB">
        <authorList>
            <consortium name="WormBaseParasite"/>
        </authorList>
    </citation>
    <scope>IDENTIFICATION</scope>
</reference>
<dbReference type="GO" id="GO:0005952">
    <property type="term" value="C:cAMP-dependent protein kinase complex"/>
    <property type="evidence" value="ECO:0007669"/>
    <property type="project" value="TreeGrafter"/>
</dbReference>
<organism evidence="9">
    <name type="scientific">Soboliphyme baturini</name>
    <dbReference type="NCBI Taxonomy" id="241478"/>
    <lineage>
        <taxon>Eukaryota</taxon>
        <taxon>Metazoa</taxon>
        <taxon>Ecdysozoa</taxon>
        <taxon>Nematoda</taxon>
        <taxon>Enoplea</taxon>
        <taxon>Dorylaimia</taxon>
        <taxon>Dioctophymatida</taxon>
        <taxon>Dioctophymatoidea</taxon>
        <taxon>Soboliphymatidae</taxon>
        <taxon>Soboliphyme</taxon>
    </lineage>
</organism>
<evidence type="ECO:0000256" key="5">
    <source>
        <dbReference type="ARBA" id="ARBA00022840"/>
    </source>
</evidence>
<evidence type="ECO:0000259" key="6">
    <source>
        <dbReference type="PROSITE" id="PS50011"/>
    </source>
</evidence>
<dbReference type="WBParaSite" id="SBAD_0001257701-mRNA-1">
    <property type="protein sequence ID" value="SBAD_0001257701-mRNA-1"/>
    <property type="gene ID" value="SBAD_0001257701"/>
</dbReference>
<keyword evidence="5" id="KW-0067">ATP-binding</keyword>
<dbReference type="InterPro" id="IPR011009">
    <property type="entry name" value="Kinase-like_dom_sf"/>
</dbReference>
<dbReference type="EMBL" id="UZAM01017120">
    <property type="protein sequence ID" value="VDP46099.1"/>
    <property type="molecule type" value="Genomic_DNA"/>
</dbReference>
<evidence type="ECO:0000256" key="3">
    <source>
        <dbReference type="ARBA" id="ARBA00022741"/>
    </source>
</evidence>
<evidence type="ECO:0000313" key="8">
    <source>
        <dbReference type="Proteomes" id="UP000270296"/>
    </source>
</evidence>
<protein>
    <submittedName>
        <fullName evidence="9">Protein kinase domain-containing protein</fullName>
    </submittedName>
</protein>
<dbReference type="GO" id="GO:0005524">
    <property type="term" value="F:ATP binding"/>
    <property type="evidence" value="ECO:0007669"/>
    <property type="project" value="UniProtKB-KW"/>
</dbReference>
<gene>
    <name evidence="7" type="ORF">SBAD_LOCUS12172</name>
</gene>
<dbReference type="OrthoDB" id="63267at2759"/>
<reference evidence="7 8" key="2">
    <citation type="submission" date="2018-11" db="EMBL/GenBank/DDBJ databases">
        <authorList>
            <consortium name="Pathogen Informatics"/>
        </authorList>
    </citation>
    <scope>NUCLEOTIDE SEQUENCE [LARGE SCALE GENOMIC DNA]</scope>
</reference>
<dbReference type="SUPFAM" id="SSF56112">
    <property type="entry name" value="Protein kinase-like (PK-like)"/>
    <property type="match status" value="1"/>
</dbReference>
<keyword evidence="4" id="KW-0418">Kinase</keyword>
<keyword evidence="3" id="KW-0547">Nucleotide-binding</keyword>
<evidence type="ECO:0000313" key="9">
    <source>
        <dbReference type="WBParaSite" id="SBAD_0001257701-mRNA-1"/>
    </source>
</evidence>
<keyword evidence="2" id="KW-0808">Transferase</keyword>
<dbReference type="Pfam" id="PF00069">
    <property type="entry name" value="Pkinase"/>
    <property type="match status" value="1"/>
</dbReference>
<dbReference type="Gene3D" id="1.10.510.10">
    <property type="entry name" value="Transferase(Phosphotransferase) domain 1"/>
    <property type="match status" value="1"/>
</dbReference>
<dbReference type="Proteomes" id="UP000270296">
    <property type="component" value="Unassembled WGS sequence"/>
</dbReference>
<evidence type="ECO:0000256" key="4">
    <source>
        <dbReference type="ARBA" id="ARBA00022777"/>
    </source>
</evidence>
<keyword evidence="1" id="KW-0723">Serine/threonine-protein kinase</keyword>
<sequence>MHVKAKKSIKQMIDSNICSVFNHFAKLSLEGTKQYFYFSIHEHLEASCPQFYEGITWTICGTPEYMAPEVIQGKGYGKNVDWWSVGILIYEMVSG</sequence>
<dbReference type="GO" id="GO:0004691">
    <property type="term" value="F:cAMP-dependent protein kinase activity"/>
    <property type="evidence" value="ECO:0007669"/>
    <property type="project" value="TreeGrafter"/>
</dbReference>
<feature type="domain" description="Protein kinase" evidence="6">
    <location>
        <begin position="1"/>
        <end position="95"/>
    </location>
</feature>